<organism evidence="9">
    <name type="scientific">Mustela putorius furo</name>
    <name type="common">European domestic ferret</name>
    <name type="synonym">Mustela furo</name>
    <dbReference type="NCBI Taxonomy" id="9669"/>
    <lineage>
        <taxon>Eukaryota</taxon>
        <taxon>Metazoa</taxon>
        <taxon>Chordata</taxon>
        <taxon>Craniata</taxon>
        <taxon>Vertebrata</taxon>
        <taxon>Euteleostomi</taxon>
        <taxon>Mammalia</taxon>
        <taxon>Eutheria</taxon>
        <taxon>Laurasiatheria</taxon>
        <taxon>Carnivora</taxon>
        <taxon>Caniformia</taxon>
        <taxon>Musteloidea</taxon>
        <taxon>Mustelidae</taxon>
        <taxon>Mustelinae</taxon>
        <taxon>Mustela</taxon>
    </lineage>
</organism>
<evidence type="ECO:0000256" key="7">
    <source>
        <dbReference type="SAM" id="Coils"/>
    </source>
</evidence>
<dbReference type="Ensembl" id="ENSMPUT00000014611.1">
    <property type="protein sequence ID" value="ENSMPUP00000014379.1"/>
    <property type="gene ID" value="ENSMPUG00000014490.1"/>
</dbReference>
<dbReference type="InterPro" id="IPR002164">
    <property type="entry name" value="NAP_family"/>
</dbReference>
<evidence type="ECO:0000313" key="9">
    <source>
        <dbReference type="Ensembl" id="ENSMPUP00000014379.1"/>
    </source>
</evidence>
<keyword evidence="7" id="KW-0175">Coiled coil</keyword>
<dbReference type="OMA" id="YFDENAY"/>
<dbReference type="GeneTree" id="ENSGT00940000154891"/>
<keyword evidence="4" id="KW-0963">Cytoplasm</keyword>
<feature type="region of interest" description="Disordered" evidence="8">
    <location>
        <begin position="1"/>
        <end position="35"/>
    </location>
</feature>
<feature type="compositionally biased region" description="Acidic residues" evidence="8">
    <location>
        <begin position="230"/>
        <end position="284"/>
    </location>
</feature>
<evidence type="ECO:0000256" key="5">
    <source>
        <dbReference type="ARBA" id="ARBA00023242"/>
    </source>
</evidence>
<protein>
    <recommendedName>
        <fullName evidence="10">SET nuclear proto-oncogene</fullName>
    </recommendedName>
</protein>
<dbReference type="PANTHER" id="PTHR11875">
    <property type="entry name" value="TESTIS-SPECIFIC Y-ENCODED PROTEIN"/>
    <property type="match status" value="1"/>
</dbReference>
<dbReference type="eggNOG" id="KOG1508">
    <property type="taxonomic scope" value="Eukaryota"/>
</dbReference>
<dbReference type="GO" id="GO:0005737">
    <property type="term" value="C:cytoplasm"/>
    <property type="evidence" value="ECO:0007669"/>
    <property type="project" value="UniProtKB-SubCell"/>
</dbReference>
<dbReference type="EMBL" id="AEYP01006645">
    <property type="status" value="NOT_ANNOTATED_CDS"/>
    <property type="molecule type" value="Genomic_DNA"/>
</dbReference>
<dbReference type="InterPro" id="IPR037231">
    <property type="entry name" value="NAP-like_sf"/>
</dbReference>
<dbReference type="Gene3D" id="1.20.5.1500">
    <property type="match status" value="1"/>
</dbReference>
<feature type="region of interest" description="Disordered" evidence="8">
    <location>
        <begin position="153"/>
        <end position="192"/>
    </location>
</feature>
<dbReference type="Pfam" id="PF00956">
    <property type="entry name" value="NAP"/>
    <property type="match status" value="1"/>
</dbReference>
<feature type="coiled-coil region" evidence="7">
    <location>
        <begin position="41"/>
        <end position="68"/>
    </location>
</feature>
<sequence length="284" mass="32992">MAPKRQSLLPPQRKKLRLPPAPQPGYLRKGEKEPQEAIEHIDEIQNKIDRLNEQASEEILKVEQKYNKPCQPFFQKRLELIAKIPNFGVTTFVNHPQVSALLGEEDEEVLHYLTKVEVTEFDDIKSGYKIDFYFDENAYFENKVLFKEFHLNESGDPSPKSTEIKWKSGKDLTKRSSQTQNKASGKRQHEEPKSFFTWFTDHSDAGVDELGEVIKDDIWPNPLEYYLVPDMDDEEGEGEEDDDDDEEEEEKLEDIDEEGDEEEGKEDEDNDEGEEGEEDEGEDD</sequence>
<feature type="region of interest" description="Disordered" evidence="8">
    <location>
        <begin position="229"/>
        <end position="284"/>
    </location>
</feature>
<accession>M3YSR9</accession>
<comment type="similarity">
    <text evidence="3 6">Belongs to the nucleosome assembly protein (NAP) family.</text>
</comment>
<evidence type="ECO:0000256" key="3">
    <source>
        <dbReference type="ARBA" id="ARBA00009947"/>
    </source>
</evidence>
<dbReference type="GO" id="GO:0006334">
    <property type="term" value="P:nucleosome assembly"/>
    <property type="evidence" value="ECO:0007669"/>
    <property type="project" value="InterPro"/>
</dbReference>
<proteinExistence type="inferred from homology"/>
<dbReference type="FunFam" id="1.20.5.1500:FF:000003">
    <property type="entry name" value="SET isoform 2"/>
    <property type="match status" value="1"/>
</dbReference>
<dbReference type="FunFam" id="3.30.1120.90:FF:000002">
    <property type="entry name" value="Testis-specific Y-encoded-like protein 2"/>
    <property type="match status" value="1"/>
</dbReference>
<evidence type="ECO:0000256" key="6">
    <source>
        <dbReference type="RuleBase" id="RU003876"/>
    </source>
</evidence>
<dbReference type="HOGENOM" id="CLU_051687_4_0_1"/>
<evidence type="ECO:0000256" key="4">
    <source>
        <dbReference type="ARBA" id="ARBA00022490"/>
    </source>
</evidence>
<feature type="compositionally biased region" description="Basic and acidic residues" evidence="8">
    <location>
        <begin position="162"/>
        <end position="174"/>
    </location>
</feature>
<evidence type="ECO:0000256" key="1">
    <source>
        <dbReference type="ARBA" id="ARBA00004123"/>
    </source>
</evidence>
<dbReference type="AlphaFoldDB" id="M3YSR9"/>
<dbReference type="SUPFAM" id="SSF143113">
    <property type="entry name" value="NAP-like"/>
    <property type="match status" value="1"/>
</dbReference>
<reference evidence="9" key="1">
    <citation type="submission" date="2024-06" db="UniProtKB">
        <authorList>
            <consortium name="Ensembl"/>
        </authorList>
    </citation>
    <scope>IDENTIFICATION</scope>
</reference>
<dbReference type="STRING" id="9669.ENSMPUP00000014379"/>
<dbReference type="InParanoid" id="M3YSR9"/>
<name>M3YSR9_MUSPF</name>
<comment type="subcellular location">
    <subcellularLocation>
        <location evidence="2">Cytoplasm</location>
    </subcellularLocation>
    <subcellularLocation>
        <location evidence="1">Nucleus</location>
    </subcellularLocation>
</comment>
<evidence type="ECO:0000256" key="8">
    <source>
        <dbReference type="SAM" id="MobiDB-lite"/>
    </source>
</evidence>
<dbReference type="Gene3D" id="3.30.1120.90">
    <property type="entry name" value="Nucleosome assembly protein"/>
    <property type="match status" value="1"/>
</dbReference>
<dbReference type="GO" id="GO:0005634">
    <property type="term" value="C:nucleus"/>
    <property type="evidence" value="ECO:0007669"/>
    <property type="project" value="UniProtKB-SubCell"/>
</dbReference>
<keyword evidence="5" id="KW-0539">Nucleus</keyword>
<evidence type="ECO:0008006" key="10">
    <source>
        <dbReference type="Google" id="ProtNLM"/>
    </source>
</evidence>
<evidence type="ECO:0000256" key="2">
    <source>
        <dbReference type="ARBA" id="ARBA00004496"/>
    </source>
</evidence>